<dbReference type="InterPro" id="IPR017142">
    <property type="entry name" value="Nitric_oxide_synthase_Oase-su"/>
</dbReference>
<dbReference type="EMBL" id="BAAASL010000005">
    <property type="protein sequence ID" value="GAA2712161.1"/>
    <property type="molecule type" value="Genomic_DNA"/>
</dbReference>
<evidence type="ECO:0000313" key="14">
    <source>
        <dbReference type="EMBL" id="GAA2712161.1"/>
    </source>
</evidence>
<comment type="subunit">
    <text evidence="11">Homodimer.</text>
</comment>
<dbReference type="InterPro" id="IPR050607">
    <property type="entry name" value="NOS"/>
</dbReference>
<evidence type="ECO:0000256" key="11">
    <source>
        <dbReference type="PIRNR" id="PIRNR037219"/>
    </source>
</evidence>
<feature type="region of interest" description="Disordered" evidence="12">
    <location>
        <begin position="358"/>
        <end position="412"/>
    </location>
</feature>
<evidence type="ECO:0000256" key="12">
    <source>
        <dbReference type="SAM" id="MobiDB-lite"/>
    </source>
</evidence>
<dbReference type="InterPro" id="IPR004030">
    <property type="entry name" value="NOS_N"/>
</dbReference>
<dbReference type="Gene3D" id="3.90.340.10">
    <property type="entry name" value="Nitric Oxide Synthase, Chain A, domain 1"/>
    <property type="match status" value="1"/>
</dbReference>
<keyword evidence="15" id="KW-1185">Reference proteome</keyword>
<keyword evidence="9 11" id="KW-0408">Iron</keyword>
<evidence type="ECO:0000256" key="6">
    <source>
        <dbReference type="ARBA" id="ARBA00022617"/>
    </source>
</evidence>
<feature type="compositionally biased region" description="Basic and acidic residues" evidence="12">
    <location>
        <begin position="398"/>
        <end position="412"/>
    </location>
</feature>
<evidence type="ECO:0000259" key="13">
    <source>
        <dbReference type="PROSITE" id="PS60001"/>
    </source>
</evidence>
<proteinExistence type="inferred from homology"/>
<dbReference type="Gene3D" id="3.90.440.10">
    <property type="entry name" value="Nitric Oxide Synthase,Heme Domain,Chain A domain 2"/>
    <property type="match status" value="1"/>
</dbReference>
<accession>A0ABP6G642</accession>
<dbReference type="CDD" id="cd00575">
    <property type="entry name" value="NOS_oxygenase"/>
    <property type="match status" value="1"/>
</dbReference>
<evidence type="ECO:0000256" key="9">
    <source>
        <dbReference type="ARBA" id="ARBA00023004"/>
    </source>
</evidence>
<name>A0ABP6G642_9ACTN</name>
<dbReference type="RefSeq" id="WP_344434044.1">
    <property type="nucleotide sequence ID" value="NZ_BAAASL010000005.1"/>
</dbReference>
<evidence type="ECO:0000256" key="1">
    <source>
        <dbReference type="ARBA" id="ARBA00001971"/>
    </source>
</evidence>
<dbReference type="InterPro" id="IPR044940">
    <property type="entry name" value="NOS_dom_2"/>
</dbReference>
<evidence type="ECO:0000313" key="15">
    <source>
        <dbReference type="Proteomes" id="UP001500886"/>
    </source>
</evidence>
<dbReference type="InterPro" id="IPR036119">
    <property type="entry name" value="NOS_N_sf"/>
</dbReference>
<evidence type="ECO:0000256" key="4">
    <source>
        <dbReference type="ARBA" id="ARBA00012735"/>
    </source>
</evidence>
<keyword evidence="6 11" id="KW-0349">Heme</keyword>
<dbReference type="InterPro" id="IPR044944">
    <property type="entry name" value="NOS_dom_3"/>
</dbReference>
<organism evidence="14 15">
    <name type="scientific">Streptomyces luteosporeus</name>
    <dbReference type="NCBI Taxonomy" id="173856"/>
    <lineage>
        <taxon>Bacteria</taxon>
        <taxon>Bacillati</taxon>
        <taxon>Actinomycetota</taxon>
        <taxon>Actinomycetes</taxon>
        <taxon>Kitasatosporales</taxon>
        <taxon>Streptomycetaceae</taxon>
        <taxon>Streptomyces</taxon>
    </lineage>
</organism>
<comment type="catalytic activity">
    <reaction evidence="10">
        <text>3 reduced [flavodoxin] + 2 L-arginine + 4 O2 = 3 oxidized [flavodoxin] + 2 L-citrulline + 2 nitric oxide + 4 H2O + 5 H(+)</text>
        <dbReference type="Rhea" id="RHEA:52324"/>
        <dbReference type="Rhea" id="RHEA-COMP:10622"/>
        <dbReference type="Rhea" id="RHEA-COMP:10623"/>
        <dbReference type="ChEBI" id="CHEBI:15377"/>
        <dbReference type="ChEBI" id="CHEBI:15378"/>
        <dbReference type="ChEBI" id="CHEBI:15379"/>
        <dbReference type="ChEBI" id="CHEBI:16480"/>
        <dbReference type="ChEBI" id="CHEBI:32682"/>
        <dbReference type="ChEBI" id="CHEBI:57618"/>
        <dbReference type="ChEBI" id="CHEBI:57743"/>
        <dbReference type="ChEBI" id="CHEBI:58210"/>
        <dbReference type="EC" id="1.14.14.47"/>
    </reaction>
</comment>
<dbReference type="InterPro" id="IPR044943">
    <property type="entry name" value="NOS_dom_1"/>
</dbReference>
<evidence type="ECO:0000256" key="3">
    <source>
        <dbReference type="ARBA" id="ARBA00005411"/>
    </source>
</evidence>
<evidence type="ECO:0000256" key="5">
    <source>
        <dbReference type="ARBA" id="ARBA00018859"/>
    </source>
</evidence>
<dbReference type="PANTHER" id="PTHR43410">
    <property type="entry name" value="NITRIC OXIDE SYNTHASE OXYGENASE"/>
    <property type="match status" value="1"/>
</dbReference>
<sequence length="412" mass="45710">MTRPAGNGNSDTEAQAEEFLRLFHAENTVRRPLADRLRQIRAEIGRHGTYAHTPHELAFGARVAWRNSNRCIGRLYWRSLVVRDRRHLSTPDALHQACVEHLHTAYNGGRIRPTITVFAPQHPDGSGPRIHNPQLVRYAGHRHPDGHVTGDRAHTLLTDHARALGWSGGNGTPFDVLPLILQGPTGPPRLYDLPADAVHEVPLAHPDLAWFAGLHLRWHALPVISDMTLDIGGVRYPAAPFNGWYMGTEIGARNLVDADRYDLLPLIADRMGLDTTAPHTLWKDRALVELNVAVLWSFRRAGVTISDHHTESERFLRHLTREEKAGRQVPADWSWIVPPLSGGITPVFHRYYDDGTPLPGFTRPDSRQPPAGCPAPTGGTPPHRRAAPVPVPAAVGTTDRDDGDSRDHDARP</sequence>
<evidence type="ECO:0000256" key="7">
    <source>
        <dbReference type="ARBA" id="ARBA00022723"/>
    </source>
</evidence>
<comment type="miscellaneous">
    <text evidence="11">This protein is similar to the oxygenase domain of eukaryotic nitric oxide synthases but lacks the reductase domain which, in eukaryotes, is responsible for transfer of electrons to the ferric heme during nitric oxide synthesis.</text>
</comment>
<dbReference type="SUPFAM" id="SSF56512">
    <property type="entry name" value="Nitric oxide (NO) synthase oxygenase domain"/>
    <property type="match status" value="1"/>
</dbReference>
<comment type="caution">
    <text evidence="14">The sequence shown here is derived from an EMBL/GenBank/DDBJ whole genome shotgun (WGS) entry which is preliminary data.</text>
</comment>
<reference evidence="15" key="1">
    <citation type="journal article" date="2019" name="Int. J. Syst. Evol. Microbiol.">
        <title>The Global Catalogue of Microorganisms (GCM) 10K type strain sequencing project: providing services to taxonomists for standard genome sequencing and annotation.</title>
        <authorList>
            <consortium name="The Broad Institute Genomics Platform"/>
            <consortium name="The Broad Institute Genome Sequencing Center for Infectious Disease"/>
            <person name="Wu L."/>
            <person name="Ma J."/>
        </authorList>
    </citation>
    <scope>NUCLEOTIDE SEQUENCE [LARGE SCALE GENOMIC DNA]</scope>
    <source>
        <strain evidence="15">JCM 4542</strain>
    </source>
</reference>
<dbReference type="PIRSF" id="PIRSF037219">
    <property type="entry name" value="NOS_oxygenase"/>
    <property type="match status" value="1"/>
</dbReference>
<evidence type="ECO:0000256" key="10">
    <source>
        <dbReference type="ARBA" id="ARBA00048713"/>
    </source>
</evidence>
<keyword evidence="8 11" id="KW-0560">Oxidoreductase</keyword>
<dbReference type="PROSITE" id="PS60001">
    <property type="entry name" value="NOS"/>
    <property type="match status" value="1"/>
</dbReference>
<dbReference type="PANTHER" id="PTHR43410:SF1">
    <property type="entry name" value="NITRIC OXIDE SYNTHASE"/>
    <property type="match status" value="1"/>
</dbReference>
<gene>
    <name evidence="14" type="ORF">GCM10010315_15230</name>
</gene>
<dbReference type="EC" id="1.14.14.47" evidence="4 11"/>
<dbReference type="Pfam" id="PF02898">
    <property type="entry name" value="NO_synthase"/>
    <property type="match status" value="1"/>
</dbReference>
<evidence type="ECO:0000256" key="2">
    <source>
        <dbReference type="ARBA" id="ARBA00002642"/>
    </source>
</evidence>
<evidence type="ECO:0000256" key="8">
    <source>
        <dbReference type="ARBA" id="ARBA00023002"/>
    </source>
</evidence>
<dbReference type="Proteomes" id="UP001500886">
    <property type="component" value="Unassembled WGS sequence"/>
</dbReference>
<dbReference type="Gene3D" id="3.90.1230.10">
    <property type="entry name" value="Nitric Oxide Synthase, Chain A, domain 3"/>
    <property type="match status" value="1"/>
</dbReference>
<comment type="similarity">
    <text evidence="3 11">Belongs to the NOS family. Bacterial NOS oxygenase subfamily.</text>
</comment>
<protein>
    <recommendedName>
        <fullName evidence="5 11">Nitric oxide synthase oxygenase</fullName>
        <ecNumber evidence="4 11">1.14.14.47</ecNumber>
    </recommendedName>
</protein>
<comment type="cofactor">
    <cofactor evidence="1 11">
        <name>heme</name>
        <dbReference type="ChEBI" id="CHEBI:30413"/>
    </cofactor>
</comment>
<feature type="domain" description="Nitric oxide synthase (NOS)" evidence="13">
    <location>
        <begin position="70"/>
        <end position="77"/>
    </location>
</feature>
<keyword evidence="7 11" id="KW-0479">Metal-binding</keyword>
<comment type="function">
    <text evidence="2 11">Catalyzes the production of nitric oxide.</text>
</comment>